<reference evidence="1 2" key="1">
    <citation type="submission" date="2018-05" db="EMBL/GenBank/DDBJ databases">
        <title>Complete genome sequencing of three human clinical isolates of Staphylococcus caprae reveals virulence factors similar to those of S. epidermidis and S. capitis.</title>
        <authorList>
            <person name="Watanabe S."/>
            <person name="Cui L."/>
        </authorList>
    </citation>
    <scope>NUCLEOTIDE SEQUENCE [LARGE SCALE GENOMIC DNA]</scope>
    <source>
        <strain evidence="1 2">JMUB590</strain>
    </source>
</reference>
<dbReference type="EMBL" id="AP018586">
    <property type="protein sequence ID" value="BBD92035.1"/>
    <property type="molecule type" value="Genomic_DNA"/>
</dbReference>
<dbReference type="GeneID" id="58050702"/>
<name>A0ABM7FP28_9STAP</name>
<evidence type="ECO:0000313" key="1">
    <source>
        <dbReference type="EMBL" id="BBD92035.1"/>
    </source>
</evidence>
<organism evidence="1 2">
    <name type="scientific">Staphylococcus caprae</name>
    <dbReference type="NCBI Taxonomy" id="29380"/>
    <lineage>
        <taxon>Bacteria</taxon>
        <taxon>Bacillati</taxon>
        <taxon>Bacillota</taxon>
        <taxon>Bacilli</taxon>
        <taxon>Bacillales</taxon>
        <taxon>Staphylococcaceae</taxon>
        <taxon>Staphylococcus</taxon>
    </lineage>
</organism>
<evidence type="ECO:0008006" key="3">
    <source>
        <dbReference type="Google" id="ProtNLM"/>
    </source>
</evidence>
<keyword evidence="2" id="KW-1185">Reference proteome</keyword>
<dbReference type="RefSeq" id="WP_126501923.1">
    <property type="nucleotide sequence ID" value="NZ_AP018586.1"/>
</dbReference>
<evidence type="ECO:0000313" key="2">
    <source>
        <dbReference type="Proteomes" id="UP000274772"/>
    </source>
</evidence>
<protein>
    <recommendedName>
        <fullName evidence="3">Pathogenicity island protein</fullName>
    </recommendedName>
</protein>
<gene>
    <name evidence="1" type="ORF">JMUB590_0939</name>
</gene>
<sequence length="66" mass="7480">MKQQVVITKSVVGWFNVKDVEGNLLLNIAPDVFKKHFPEISPNISIACMELDINRIVELKDKKVSV</sequence>
<accession>A0ABM7FP28</accession>
<dbReference type="Proteomes" id="UP000274772">
    <property type="component" value="Chromosome"/>
</dbReference>
<proteinExistence type="predicted"/>